<dbReference type="eggNOG" id="COG2885">
    <property type="taxonomic scope" value="Bacteria"/>
</dbReference>
<dbReference type="InterPro" id="IPR028974">
    <property type="entry name" value="TSP_type-3_rpt"/>
</dbReference>
<dbReference type="Gene3D" id="3.30.1330.60">
    <property type="entry name" value="OmpA-like domain"/>
    <property type="match status" value="1"/>
</dbReference>
<reference evidence="5 6" key="1">
    <citation type="journal article" date="2012" name="Front. Microbiol.">
        <title>Complete genome of Ignavibacterium album, a metabolically versatile, flagellated, facultative anaerobe from the phylum Chlorobi.</title>
        <authorList>
            <person name="Liu Z."/>
            <person name="Frigaard N.-U."/>
            <person name="Vogl K."/>
            <person name="Iino T."/>
            <person name="Ohkuma M."/>
            <person name="Overmann J."/>
            <person name="Bryant D.A."/>
        </authorList>
    </citation>
    <scope>NUCLEOTIDE SEQUENCE [LARGE SCALE GENOMIC DNA]</scope>
    <source>
        <strain evidence="6">DSM 19864 / JCM 16511 / NBRC 101810 / Mat9-16</strain>
    </source>
</reference>
<dbReference type="KEGG" id="ial:IALB_2447"/>
<organism evidence="5 6">
    <name type="scientific">Ignavibacterium album (strain DSM 19864 / JCM 16511 / NBRC 101810 / Mat9-16)</name>
    <dbReference type="NCBI Taxonomy" id="945713"/>
    <lineage>
        <taxon>Bacteria</taxon>
        <taxon>Pseudomonadati</taxon>
        <taxon>Ignavibacteriota</taxon>
        <taxon>Ignavibacteria</taxon>
        <taxon>Ignavibacteriales</taxon>
        <taxon>Ignavibacteriaceae</taxon>
        <taxon>Ignavibacterium</taxon>
    </lineage>
</organism>
<dbReference type="RefSeq" id="WP_014561292.1">
    <property type="nucleotide sequence ID" value="NC_017464.1"/>
</dbReference>
<dbReference type="InterPro" id="IPR011250">
    <property type="entry name" value="OMP/PagP_B-barrel"/>
</dbReference>
<keyword evidence="2" id="KW-0472">Membrane</keyword>
<dbReference type="EMBL" id="CP003418">
    <property type="protein sequence ID" value="AFH50150.1"/>
    <property type="molecule type" value="Genomic_DNA"/>
</dbReference>
<dbReference type="GO" id="GO:0005509">
    <property type="term" value="F:calcium ion binding"/>
    <property type="evidence" value="ECO:0007669"/>
    <property type="project" value="InterPro"/>
</dbReference>
<evidence type="ECO:0000259" key="4">
    <source>
        <dbReference type="PROSITE" id="PS51123"/>
    </source>
</evidence>
<dbReference type="Pfam" id="PF00691">
    <property type="entry name" value="OmpA"/>
    <property type="match status" value="1"/>
</dbReference>
<evidence type="ECO:0000313" key="6">
    <source>
        <dbReference type="Proteomes" id="UP000007394"/>
    </source>
</evidence>
<dbReference type="Pfam" id="PF02412">
    <property type="entry name" value="TSP_3"/>
    <property type="match status" value="3"/>
</dbReference>
<dbReference type="PANTHER" id="PTHR30329">
    <property type="entry name" value="STATOR ELEMENT OF FLAGELLAR MOTOR COMPLEX"/>
    <property type="match status" value="1"/>
</dbReference>
<dbReference type="PATRIC" id="fig|945713.3.peg.2456"/>
<dbReference type="GO" id="GO:0007155">
    <property type="term" value="P:cell adhesion"/>
    <property type="evidence" value="ECO:0007669"/>
    <property type="project" value="InterPro"/>
</dbReference>
<gene>
    <name evidence="5" type="ordered locus">IALB_2447</name>
</gene>
<feature type="domain" description="OmpA-like" evidence="4">
    <location>
        <begin position="373"/>
        <end position="488"/>
    </location>
</feature>
<keyword evidence="1 3" id="KW-0732">Signal</keyword>
<feature type="chain" id="PRO_5003624199" evidence="3">
    <location>
        <begin position="27"/>
        <end position="488"/>
    </location>
</feature>
<dbReference type="InterPro" id="IPR006665">
    <property type="entry name" value="OmpA-like"/>
</dbReference>
<keyword evidence="6" id="KW-1185">Reference proteome</keyword>
<dbReference type="SUPFAM" id="SSF103647">
    <property type="entry name" value="TSP type-3 repeat"/>
    <property type="match status" value="1"/>
</dbReference>
<dbReference type="AlphaFoldDB" id="I0AME3"/>
<evidence type="ECO:0000256" key="1">
    <source>
        <dbReference type="ARBA" id="ARBA00022729"/>
    </source>
</evidence>
<dbReference type="InterPro" id="IPR050330">
    <property type="entry name" value="Bact_OuterMem_StrucFunc"/>
</dbReference>
<dbReference type="OrthoDB" id="9805336at2"/>
<dbReference type="GO" id="GO:0016020">
    <property type="term" value="C:membrane"/>
    <property type="evidence" value="ECO:0007669"/>
    <property type="project" value="UniProtKB-UniRule"/>
</dbReference>
<sequence>MKKNKINFFLTVFTSVFLFFLTSANGQIKNEAYYKKISDQKFITNKFLLSVEGGFTQGFTDYKKQVSSSVFRFGTEYNFHPVSGMNLGFGLRTGIGNIDGEDNRQRISTNDGLRNIPEKISTRFFEIGVVGNIGFDLFEIVSPYLMFSASYFNFDPQLENGTNAPFSRDGKYERIISNLGVGGGFRYNISNAISLYVQGEYFLPNTDYLEDVSASKSKDNYMSITFGFSYNLLAKRDSDGDGIPDDVDQCIKAPETFNGYKDEDGCPEFDSDGDGIIDDLDDCIGIPEDFNGIKDNDGCPDADRDADGIPDYLDKCPDEAEDLDGFQDQDGCPDLDNDKDGIPDKLDECPDEAETINGYLDEDGCPDEVEVGITIDEMVLSADDLFQTNSAKLKESAAAQLNDLVKFLKGRPNTRWRIEGHMDSQGTASFIKKLSYDRAKAVYDFLVSKGLDPQRFEIYGLADNFPIANNLTEEGRKQNRRIRIVLQK</sequence>
<evidence type="ECO:0000313" key="5">
    <source>
        <dbReference type="EMBL" id="AFH50150.1"/>
    </source>
</evidence>
<dbReference type="InterPro" id="IPR003367">
    <property type="entry name" value="Thrombospondin_3-like_rpt"/>
</dbReference>
<dbReference type="Proteomes" id="UP000007394">
    <property type="component" value="Chromosome"/>
</dbReference>
<evidence type="ECO:0000256" key="2">
    <source>
        <dbReference type="PROSITE-ProRule" id="PRU00473"/>
    </source>
</evidence>
<dbReference type="InterPro" id="IPR036737">
    <property type="entry name" value="OmpA-like_sf"/>
</dbReference>
<accession>I0AME3</accession>
<name>I0AME3_IGNAJ</name>
<dbReference type="PANTHER" id="PTHR30329:SF21">
    <property type="entry name" value="LIPOPROTEIN YIAD-RELATED"/>
    <property type="match status" value="1"/>
</dbReference>
<dbReference type="SUPFAM" id="SSF103088">
    <property type="entry name" value="OmpA-like"/>
    <property type="match status" value="1"/>
</dbReference>
<feature type="signal peptide" evidence="3">
    <location>
        <begin position="1"/>
        <end position="26"/>
    </location>
</feature>
<dbReference type="PROSITE" id="PS51123">
    <property type="entry name" value="OMPA_2"/>
    <property type="match status" value="1"/>
</dbReference>
<evidence type="ECO:0000256" key="3">
    <source>
        <dbReference type="SAM" id="SignalP"/>
    </source>
</evidence>
<dbReference type="CDD" id="cd07185">
    <property type="entry name" value="OmpA_C-like"/>
    <property type="match status" value="1"/>
</dbReference>
<protein>
    <submittedName>
        <fullName evidence="5">Peptidoglycan-associated outer membrane protein</fullName>
    </submittedName>
</protein>
<dbReference type="STRING" id="945713.IALB_2447"/>
<dbReference type="HOGENOM" id="CLU_478007_0_0_10"/>
<proteinExistence type="predicted"/>
<dbReference type="SUPFAM" id="SSF56925">
    <property type="entry name" value="OMPA-like"/>
    <property type="match status" value="1"/>
</dbReference>
<dbReference type="Gene3D" id="4.10.1080.10">
    <property type="entry name" value="TSP type-3 repeat"/>
    <property type="match status" value="1"/>
</dbReference>